<organism evidence="2 3">
    <name type="scientific">Candidatus Yanofskybacteria bacterium RIFCSPLOWO2_01_FULL_49_25</name>
    <dbReference type="NCBI Taxonomy" id="1802701"/>
    <lineage>
        <taxon>Bacteria</taxon>
        <taxon>Candidatus Yanofskyibacteriota</taxon>
    </lineage>
</organism>
<dbReference type="Pfam" id="PF07883">
    <property type="entry name" value="Cupin_2"/>
    <property type="match status" value="1"/>
</dbReference>
<accession>A0A1F8GX40</accession>
<dbReference type="Proteomes" id="UP000179047">
    <property type="component" value="Unassembled WGS sequence"/>
</dbReference>
<evidence type="ECO:0000313" key="3">
    <source>
        <dbReference type="Proteomes" id="UP000179047"/>
    </source>
</evidence>
<proteinExistence type="predicted"/>
<gene>
    <name evidence="2" type="ORF">A3A33_01440</name>
</gene>
<dbReference type="EMBL" id="MGKP01000001">
    <property type="protein sequence ID" value="OGN29967.1"/>
    <property type="molecule type" value="Genomic_DNA"/>
</dbReference>
<dbReference type="InterPro" id="IPR011051">
    <property type="entry name" value="RmlC_Cupin_sf"/>
</dbReference>
<dbReference type="InterPro" id="IPR014710">
    <property type="entry name" value="RmlC-like_jellyroll"/>
</dbReference>
<dbReference type="STRING" id="1802701.A3A33_01440"/>
<comment type="caution">
    <text evidence="2">The sequence shown here is derived from an EMBL/GenBank/DDBJ whole genome shotgun (WGS) entry which is preliminary data.</text>
</comment>
<name>A0A1F8GX40_9BACT</name>
<dbReference type="InterPro" id="IPR013096">
    <property type="entry name" value="Cupin_2"/>
</dbReference>
<reference evidence="2 3" key="1">
    <citation type="journal article" date="2016" name="Nat. Commun.">
        <title>Thousands of microbial genomes shed light on interconnected biogeochemical processes in an aquifer system.</title>
        <authorList>
            <person name="Anantharaman K."/>
            <person name="Brown C.T."/>
            <person name="Hug L.A."/>
            <person name="Sharon I."/>
            <person name="Castelle C.J."/>
            <person name="Probst A.J."/>
            <person name="Thomas B.C."/>
            <person name="Singh A."/>
            <person name="Wilkins M.J."/>
            <person name="Karaoz U."/>
            <person name="Brodie E.L."/>
            <person name="Williams K.H."/>
            <person name="Hubbard S.S."/>
            <person name="Banfield J.F."/>
        </authorList>
    </citation>
    <scope>NUCLEOTIDE SEQUENCE [LARGE SCALE GENOMIC DNA]</scope>
</reference>
<feature type="domain" description="Cupin type-2" evidence="1">
    <location>
        <begin position="39"/>
        <end position="108"/>
    </location>
</feature>
<evidence type="ECO:0000259" key="1">
    <source>
        <dbReference type="Pfam" id="PF07883"/>
    </source>
</evidence>
<evidence type="ECO:0000313" key="2">
    <source>
        <dbReference type="EMBL" id="OGN29967.1"/>
    </source>
</evidence>
<dbReference type="AlphaFoldDB" id="A0A1F8GX40"/>
<dbReference type="Gene3D" id="2.60.120.10">
    <property type="entry name" value="Jelly Rolls"/>
    <property type="match status" value="1"/>
</dbReference>
<protein>
    <recommendedName>
        <fullName evidence="1">Cupin type-2 domain-containing protein</fullName>
    </recommendedName>
</protein>
<sequence>MLHLTKNIKPEFVDARGGITKILDDGKAKIRSILYITGKKGTVRANHYHKKDTHWVYMLSGKMTYFEKSIKGSMKEVEKAILKKGDMVFSPAKRVHAFLFLEDTEWIVLSTTSRHQAHYEADTVRVEFIKP</sequence>
<dbReference type="SUPFAM" id="SSF51182">
    <property type="entry name" value="RmlC-like cupins"/>
    <property type="match status" value="1"/>
</dbReference>